<keyword evidence="1" id="KW-0732">Signal</keyword>
<protein>
    <submittedName>
        <fullName evidence="3">Waprin-Phi3</fullName>
    </submittedName>
</protein>
<feature type="chain" id="PRO_5043808624" evidence="1">
    <location>
        <begin position="21"/>
        <end position="187"/>
    </location>
</feature>
<dbReference type="EMBL" id="BMAT01010876">
    <property type="protein sequence ID" value="GFR62200.1"/>
    <property type="molecule type" value="Genomic_DNA"/>
</dbReference>
<dbReference type="InterPro" id="IPR036645">
    <property type="entry name" value="Elafin-like_sf"/>
</dbReference>
<dbReference type="GO" id="GO:0005576">
    <property type="term" value="C:extracellular region"/>
    <property type="evidence" value="ECO:0007669"/>
    <property type="project" value="InterPro"/>
</dbReference>
<evidence type="ECO:0000259" key="2">
    <source>
        <dbReference type="PROSITE" id="PS51390"/>
    </source>
</evidence>
<gene>
    <name evidence="3" type="ORF">ElyMa_005449400</name>
</gene>
<dbReference type="SMART" id="SM00217">
    <property type="entry name" value="WAP"/>
    <property type="match status" value="1"/>
</dbReference>
<name>A0AAV4ENB0_9GAST</name>
<keyword evidence="4" id="KW-1185">Reference proteome</keyword>
<feature type="signal peptide" evidence="1">
    <location>
        <begin position="1"/>
        <end position="20"/>
    </location>
</feature>
<dbReference type="Gene3D" id="4.10.75.10">
    <property type="entry name" value="Elafin-like"/>
    <property type="match status" value="1"/>
</dbReference>
<proteinExistence type="predicted"/>
<reference evidence="3 4" key="1">
    <citation type="journal article" date="2021" name="Elife">
        <title>Chloroplast acquisition without the gene transfer in kleptoplastic sea slugs, Plakobranchus ocellatus.</title>
        <authorList>
            <person name="Maeda T."/>
            <person name="Takahashi S."/>
            <person name="Yoshida T."/>
            <person name="Shimamura S."/>
            <person name="Takaki Y."/>
            <person name="Nagai Y."/>
            <person name="Toyoda A."/>
            <person name="Suzuki Y."/>
            <person name="Arimoto A."/>
            <person name="Ishii H."/>
            <person name="Satoh N."/>
            <person name="Nishiyama T."/>
            <person name="Hasebe M."/>
            <person name="Maruyama T."/>
            <person name="Minagawa J."/>
            <person name="Obokata J."/>
            <person name="Shigenobu S."/>
        </authorList>
    </citation>
    <scope>NUCLEOTIDE SEQUENCE [LARGE SCALE GENOMIC DNA]</scope>
</reference>
<dbReference type="Proteomes" id="UP000762676">
    <property type="component" value="Unassembled WGS sequence"/>
</dbReference>
<accession>A0AAV4ENB0</accession>
<evidence type="ECO:0000313" key="3">
    <source>
        <dbReference type="EMBL" id="GFR62200.1"/>
    </source>
</evidence>
<dbReference type="InterPro" id="IPR008197">
    <property type="entry name" value="WAP_dom"/>
</dbReference>
<dbReference type="GO" id="GO:0030414">
    <property type="term" value="F:peptidase inhibitor activity"/>
    <property type="evidence" value="ECO:0007669"/>
    <property type="project" value="InterPro"/>
</dbReference>
<dbReference type="SUPFAM" id="SSF57256">
    <property type="entry name" value="Elafin-like"/>
    <property type="match status" value="1"/>
</dbReference>
<comment type="caution">
    <text evidence="3">The sequence shown here is derived from an EMBL/GenBank/DDBJ whole genome shotgun (WGS) entry which is preliminary data.</text>
</comment>
<dbReference type="PROSITE" id="PS51390">
    <property type="entry name" value="WAP"/>
    <property type="match status" value="1"/>
</dbReference>
<sequence length="187" mass="20571">MLGTVLFVLTVVGSGSLVESRGHYADPRCVSRGCPADTTCRVVYRCPTPASCYLVAECLDEPPYWSQTGLCKYGDPIVIELSRGKYRDTQCGHRLRDCPNSTYCNDLLSGFYSTCCLSDPVAPVKPGKCPRNSYPFDKQDCTAYCLNDGDCLGDEKCCRAGCDSRCFHPERSDNGNTWSPTLILNDS</sequence>
<evidence type="ECO:0000256" key="1">
    <source>
        <dbReference type="SAM" id="SignalP"/>
    </source>
</evidence>
<organism evidence="3 4">
    <name type="scientific">Elysia marginata</name>
    <dbReference type="NCBI Taxonomy" id="1093978"/>
    <lineage>
        <taxon>Eukaryota</taxon>
        <taxon>Metazoa</taxon>
        <taxon>Spiralia</taxon>
        <taxon>Lophotrochozoa</taxon>
        <taxon>Mollusca</taxon>
        <taxon>Gastropoda</taxon>
        <taxon>Heterobranchia</taxon>
        <taxon>Euthyneura</taxon>
        <taxon>Panpulmonata</taxon>
        <taxon>Sacoglossa</taxon>
        <taxon>Placobranchoidea</taxon>
        <taxon>Plakobranchidae</taxon>
        <taxon>Elysia</taxon>
    </lineage>
</organism>
<feature type="domain" description="WAP" evidence="2">
    <location>
        <begin position="122"/>
        <end position="170"/>
    </location>
</feature>
<dbReference type="AlphaFoldDB" id="A0AAV4ENB0"/>
<dbReference type="Pfam" id="PF00095">
    <property type="entry name" value="WAP"/>
    <property type="match status" value="1"/>
</dbReference>
<evidence type="ECO:0000313" key="4">
    <source>
        <dbReference type="Proteomes" id="UP000762676"/>
    </source>
</evidence>
<dbReference type="PRINTS" id="PR00003">
    <property type="entry name" value="4DISULPHCORE"/>
</dbReference>